<dbReference type="InterPro" id="IPR044196">
    <property type="entry name" value="At5g19025-like"/>
</dbReference>
<name>A0A498IW81_MALDO</name>
<comment type="caution">
    <text evidence="1">The sequence shown here is derived from an EMBL/GenBank/DDBJ whole genome shotgun (WGS) entry which is preliminary data.</text>
</comment>
<evidence type="ECO:0000313" key="2">
    <source>
        <dbReference type="Proteomes" id="UP000290289"/>
    </source>
</evidence>
<accession>A0A498IW81</accession>
<keyword evidence="2" id="KW-1185">Reference proteome</keyword>
<dbReference type="PANTHER" id="PTHR47479">
    <property type="entry name" value="OS05G0393200 PROTEIN"/>
    <property type="match status" value="1"/>
</dbReference>
<organism evidence="1 2">
    <name type="scientific">Malus domestica</name>
    <name type="common">Apple</name>
    <name type="synonym">Pyrus malus</name>
    <dbReference type="NCBI Taxonomy" id="3750"/>
    <lineage>
        <taxon>Eukaryota</taxon>
        <taxon>Viridiplantae</taxon>
        <taxon>Streptophyta</taxon>
        <taxon>Embryophyta</taxon>
        <taxon>Tracheophyta</taxon>
        <taxon>Spermatophyta</taxon>
        <taxon>Magnoliopsida</taxon>
        <taxon>eudicotyledons</taxon>
        <taxon>Gunneridae</taxon>
        <taxon>Pentapetalae</taxon>
        <taxon>rosids</taxon>
        <taxon>fabids</taxon>
        <taxon>Rosales</taxon>
        <taxon>Rosaceae</taxon>
        <taxon>Amygdaloideae</taxon>
        <taxon>Maleae</taxon>
        <taxon>Malus</taxon>
    </lineage>
</organism>
<dbReference type="EMBL" id="RDQH01000336">
    <property type="protein sequence ID" value="RXH85683.1"/>
    <property type="molecule type" value="Genomic_DNA"/>
</dbReference>
<gene>
    <name evidence="1" type="ORF">DVH24_009504</name>
</gene>
<sequence>MALTVGHPRPPHPHSHPLFRDLPHHFLLFLPLQLPLAPPLSLHHIHVPYVVAFFAATLFVVKLCCVSEGNLDYECLRTELRRMAPTNGRAVLLFQGEEDDVTAAENENVGLGGGDVGVGRTWKMDLALKPRQHLTKKELTDNWQKV</sequence>
<dbReference type="Proteomes" id="UP000290289">
    <property type="component" value="Chromosome 10"/>
</dbReference>
<protein>
    <submittedName>
        <fullName evidence="1">Uncharacterized protein</fullName>
    </submittedName>
</protein>
<dbReference type="PANTHER" id="PTHR47479:SF2">
    <property type="entry name" value="OS05G0393200 PROTEIN"/>
    <property type="match status" value="1"/>
</dbReference>
<proteinExistence type="predicted"/>
<evidence type="ECO:0000313" key="1">
    <source>
        <dbReference type="EMBL" id="RXH85683.1"/>
    </source>
</evidence>
<reference evidence="1 2" key="1">
    <citation type="submission" date="2018-10" db="EMBL/GenBank/DDBJ databases">
        <title>A high-quality apple genome assembly.</title>
        <authorList>
            <person name="Hu J."/>
        </authorList>
    </citation>
    <scope>NUCLEOTIDE SEQUENCE [LARGE SCALE GENOMIC DNA]</scope>
    <source>
        <strain evidence="2">cv. HFTH1</strain>
        <tissue evidence="1">Young leaf</tissue>
    </source>
</reference>
<dbReference type="AlphaFoldDB" id="A0A498IW81"/>